<dbReference type="EMBL" id="AP012279">
    <property type="protein sequence ID" value="BAL77345.1"/>
    <property type="molecule type" value="Genomic_DNA"/>
</dbReference>
<proteinExistence type="predicted"/>
<dbReference type="KEGG" id="brs:S23_41500"/>
<protein>
    <submittedName>
        <fullName evidence="1">Malate:quinone oxidoreductase</fullName>
    </submittedName>
</protein>
<name>A0AAI8MF42_9BRAD</name>
<dbReference type="Proteomes" id="UP000007886">
    <property type="component" value="Chromosome"/>
</dbReference>
<sequence length="134" mass="15412">MRELPHLREIAKTHRISTWQVRNIIEQAKDRGVQVMTDGRVTDYGGLLSPTREMLAREFALNGTHTFDLAKQFEEVSGPVPGRLQVDDLFVAARHHARKHERAFSAQRISGSVLFREICDVVTRTDQIHRRRGL</sequence>
<reference evidence="1 2" key="1">
    <citation type="journal article" date="2012" name="Microbes Environ.">
        <title>Complete genome sequence of Bradyrhizobium sp. S23321: insights into symbiosis evolution in soil oligotrophs.</title>
        <authorList>
            <person name="Okubo T."/>
            <person name="Tsukui T."/>
            <person name="Maita H."/>
            <person name="Okamoto S."/>
            <person name="Oshima K."/>
            <person name="Fujisawa T."/>
            <person name="Saito A."/>
            <person name="Futamata H."/>
            <person name="Hattori R."/>
            <person name="Shimomura Y."/>
            <person name="Haruta S."/>
            <person name="Morimoto S."/>
            <person name="Wang Y."/>
            <person name="Sakai Y."/>
            <person name="Hattori M."/>
            <person name="Aizawa S."/>
            <person name="Nagashima K.V.P."/>
            <person name="Masuda S."/>
            <person name="Hattori T."/>
            <person name="Yamashita A."/>
            <person name="Bao Z."/>
            <person name="Hayatsu M."/>
            <person name="Kajiya-Kanegae H."/>
            <person name="Yoshinaga I."/>
            <person name="Sakamoto K."/>
            <person name="Toyota K."/>
            <person name="Nakao M."/>
            <person name="Kohara M."/>
            <person name="Anda M."/>
            <person name="Niwa R."/>
            <person name="Jung-Hwan P."/>
            <person name="Sameshima-Saito R."/>
            <person name="Tokuda S."/>
            <person name="Yamamoto S."/>
            <person name="Yamamoto S."/>
            <person name="Yokoyama T."/>
            <person name="Akutsu T."/>
            <person name="Nakamura Y."/>
            <person name="Nakahira-Yanaka Y."/>
            <person name="Takada Hoshino Y."/>
            <person name="Hirakawa H."/>
            <person name="Mitsui H."/>
            <person name="Terasawa K."/>
            <person name="Itakura M."/>
            <person name="Sato S."/>
            <person name="Ikeda-Ohtsubo W."/>
            <person name="Sakakura N."/>
            <person name="Kaminuma E."/>
            <person name="Minamisawa K."/>
        </authorList>
    </citation>
    <scope>NUCLEOTIDE SEQUENCE [LARGE SCALE GENOMIC DNA]</scope>
    <source>
        <strain evidence="1 2">S23321</strain>
    </source>
</reference>
<gene>
    <name evidence="1" type="ORF">S23_41500</name>
</gene>
<organism evidence="1 2">
    <name type="scientific">Bradyrhizobium cosmicum</name>
    <dbReference type="NCBI Taxonomy" id="1404864"/>
    <lineage>
        <taxon>Bacteria</taxon>
        <taxon>Pseudomonadati</taxon>
        <taxon>Pseudomonadota</taxon>
        <taxon>Alphaproteobacteria</taxon>
        <taxon>Hyphomicrobiales</taxon>
        <taxon>Nitrobacteraceae</taxon>
        <taxon>Bradyrhizobium</taxon>
    </lineage>
</organism>
<keyword evidence="2" id="KW-1185">Reference proteome</keyword>
<evidence type="ECO:0000313" key="2">
    <source>
        <dbReference type="Proteomes" id="UP000007886"/>
    </source>
</evidence>
<accession>A0AAI8MF42</accession>
<evidence type="ECO:0000313" key="1">
    <source>
        <dbReference type="EMBL" id="BAL77345.1"/>
    </source>
</evidence>
<dbReference type="AlphaFoldDB" id="A0AAI8MF42"/>